<proteinExistence type="predicted"/>
<evidence type="ECO:0000313" key="2">
    <source>
        <dbReference type="Proteomes" id="UP001373714"/>
    </source>
</evidence>
<accession>A0AAV9UMQ9</accession>
<dbReference type="EMBL" id="JAVHNS010000010">
    <property type="protein sequence ID" value="KAK6342165.1"/>
    <property type="molecule type" value="Genomic_DNA"/>
</dbReference>
<dbReference type="Proteomes" id="UP001373714">
    <property type="component" value="Unassembled WGS sequence"/>
</dbReference>
<gene>
    <name evidence="1" type="ORF">TWF730_001644</name>
</gene>
<comment type="caution">
    <text evidence="1">The sequence shown here is derived from an EMBL/GenBank/DDBJ whole genome shotgun (WGS) entry which is preliminary data.</text>
</comment>
<reference evidence="1 2" key="1">
    <citation type="submission" date="2019-10" db="EMBL/GenBank/DDBJ databases">
        <authorList>
            <person name="Palmer J.M."/>
        </authorList>
    </citation>
    <scope>NUCLEOTIDE SEQUENCE [LARGE SCALE GENOMIC DNA]</scope>
    <source>
        <strain evidence="1 2">TWF730</strain>
    </source>
</reference>
<sequence length="414" mass="46292">MASLRPSAEMNLAPFLRYDWPRGLRAGPAIVEILGIWNTYTVVGSILTIELEQDRAPSKGLISILMSVAKQSQRALQTADIDCESFIIALNKTLLVIGTVNETLEGARGDVDLKVAREKIEAIHPVLDRRLDRLKEAGSGTKGAFEDWLNSIATGIEDVTRIYGEFGRLLVCEIKIKLSCSVENSTQVKGLYLMLIRIPYHEDVTQKNSKLKGGSGYLAVHEISTVGSILQQLVTLQNNVCALDGFFATLYAFVGETATSHQEEFQGLGKSCDLIIRLYRDTTNRGQPSQIKKDFLLSWTSVLGMSGVYRDFSYDYILPGLEKVSGLVQSIPKKGYVEDPRAIYSVDPMEWSREHMEKYRCDAQMAITEKIEKGKISTWEEMKRLYPDLKDTSPLNPRRPVPVKGFELLNISSS</sequence>
<protein>
    <submittedName>
        <fullName evidence="1">Uncharacterized protein</fullName>
    </submittedName>
</protein>
<keyword evidence="2" id="KW-1185">Reference proteome</keyword>
<evidence type="ECO:0000313" key="1">
    <source>
        <dbReference type="EMBL" id="KAK6342165.1"/>
    </source>
</evidence>
<dbReference type="AlphaFoldDB" id="A0AAV9UMQ9"/>
<organism evidence="1 2">
    <name type="scientific">Orbilia blumenaviensis</name>
    <dbReference type="NCBI Taxonomy" id="1796055"/>
    <lineage>
        <taxon>Eukaryota</taxon>
        <taxon>Fungi</taxon>
        <taxon>Dikarya</taxon>
        <taxon>Ascomycota</taxon>
        <taxon>Pezizomycotina</taxon>
        <taxon>Orbiliomycetes</taxon>
        <taxon>Orbiliales</taxon>
        <taxon>Orbiliaceae</taxon>
        <taxon>Orbilia</taxon>
    </lineage>
</organism>
<name>A0AAV9UMQ9_9PEZI</name>